<dbReference type="Proteomes" id="UP001295684">
    <property type="component" value="Unassembled WGS sequence"/>
</dbReference>
<accession>A0AAD2CZW3</accession>
<proteinExistence type="predicted"/>
<organism evidence="1 2">
    <name type="scientific">Euplotes crassus</name>
    <dbReference type="NCBI Taxonomy" id="5936"/>
    <lineage>
        <taxon>Eukaryota</taxon>
        <taxon>Sar</taxon>
        <taxon>Alveolata</taxon>
        <taxon>Ciliophora</taxon>
        <taxon>Intramacronucleata</taxon>
        <taxon>Spirotrichea</taxon>
        <taxon>Hypotrichia</taxon>
        <taxon>Euplotida</taxon>
        <taxon>Euplotidae</taxon>
        <taxon>Moneuplotes</taxon>
    </lineage>
</organism>
<sequence>MEDPAPVKSTDLLQNAYIDQVKNQKIPKYVPKGKTKKKVNKITKKSLKMGQSQSVASLTASSFHSNNGRSVLLPPLRKSINLENKKVIITKRKKPIQRFEEPSSIREMKESVPSSYQKDFTSFLKSINASQSNLGKASRWKRRSLNEQDLECLPSPSSYNLEQFKSIATQAKASNADHLRKKRNSNMRYGRFGGKTYFKELDVSNCEQGPGPGVYDSHNYKQIKLPKMKHKKGFSYVDRKLEFKKEKKESPSPTKYNVQYEFKGTNHVKGPTFGSAEKKFSMF</sequence>
<dbReference type="AlphaFoldDB" id="A0AAD2CZW3"/>
<reference evidence="1" key="1">
    <citation type="submission" date="2023-07" db="EMBL/GenBank/DDBJ databases">
        <authorList>
            <consortium name="AG Swart"/>
            <person name="Singh M."/>
            <person name="Singh A."/>
            <person name="Seah K."/>
            <person name="Emmerich C."/>
        </authorList>
    </citation>
    <scope>NUCLEOTIDE SEQUENCE</scope>
    <source>
        <strain evidence="1">DP1</strain>
    </source>
</reference>
<dbReference type="EMBL" id="CAMPGE010016937">
    <property type="protein sequence ID" value="CAI2375455.1"/>
    <property type="molecule type" value="Genomic_DNA"/>
</dbReference>
<evidence type="ECO:0000313" key="1">
    <source>
        <dbReference type="EMBL" id="CAI2375455.1"/>
    </source>
</evidence>
<protein>
    <submittedName>
        <fullName evidence="1">Uncharacterized protein</fullName>
    </submittedName>
</protein>
<comment type="caution">
    <text evidence="1">The sequence shown here is derived from an EMBL/GenBank/DDBJ whole genome shotgun (WGS) entry which is preliminary data.</text>
</comment>
<keyword evidence="2" id="KW-1185">Reference proteome</keyword>
<gene>
    <name evidence="1" type="ORF">ECRASSUSDP1_LOCUS16817</name>
</gene>
<name>A0AAD2CZW3_EUPCR</name>
<evidence type="ECO:0000313" key="2">
    <source>
        <dbReference type="Proteomes" id="UP001295684"/>
    </source>
</evidence>